<dbReference type="SUPFAM" id="SSF103473">
    <property type="entry name" value="MFS general substrate transporter"/>
    <property type="match status" value="1"/>
</dbReference>
<feature type="transmembrane region" description="Helical" evidence="6">
    <location>
        <begin position="287"/>
        <end position="307"/>
    </location>
</feature>
<keyword evidence="9" id="KW-1185">Reference proteome</keyword>
<dbReference type="PANTHER" id="PTHR43791">
    <property type="entry name" value="PERMEASE-RELATED"/>
    <property type="match status" value="1"/>
</dbReference>
<sequence>MPTGARPSSPKPSMKTVEDTVEAENGNAFSGPINFEESTEEEKKLVRKIDLFLMPTIWAVYLLSYMDRSNIGNARVAGMGDALGITDNTYYLAVVIFQIGYVLAEVPCNMILSRSRPSRFIPIIMVIWGVICAATGAVKSWEQLVGIRLVLGISEAGFSPAVMFIISSWYRKSEQSKRFVVFHSAGIASGAFGSILAGAITAGMDGALGMEGWRWLFIIEGVATVAFAFVVPFVLLDYPLTSKRLTQDERLLAYSRLQADGITSRNDDNEQLGHWKALCVAVTNWRIVPLTLGSMTIIGSMSLAYFYPTFTELLGYSRRDAQYMTAPIYGVALVIAIALCIVADKLPDYRAIFSSVVLFVFGTLFCALAAGIFTPVAKYMFLCFINTAVWAGNSLSLSYTSTVLGVVEPEVRAISLAVVNGFANLAQVYGTYIFTVSKPPQYVFGFAIYSAIFAVGGIIYLGSFFALRRWPYQAR</sequence>
<dbReference type="PROSITE" id="PS50850">
    <property type="entry name" value="MFS"/>
    <property type="match status" value="1"/>
</dbReference>
<name>A0A9P6HTX2_9PEZI</name>
<feature type="transmembrane region" description="Helical" evidence="6">
    <location>
        <begin position="144"/>
        <end position="167"/>
    </location>
</feature>
<evidence type="ECO:0000256" key="3">
    <source>
        <dbReference type="ARBA" id="ARBA00022692"/>
    </source>
</evidence>
<evidence type="ECO:0000313" key="8">
    <source>
        <dbReference type="EMBL" id="KAF9871058.1"/>
    </source>
</evidence>
<keyword evidence="4 6" id="KW-1133">Transmembrane helix</keyword>
<keyword evidence="2" id="KW-0813">Transport</keyword>
<dbReference type="Gene3D" id="1.20.1250.20">
    <property type="entry name" value="MFS general substrate transporter like domains"/>
    <property type="match status" value="2"/>
</dbReference>
<evidence type="ECO:0000256" key="4">
    <source>
        <dbReference type="ARBA" id="ARBA00022989"/>
    </source>
</evidence>
<feature type="transmembrane region" description="Helical" evidence="6">
    <location>
        <begin position="215"/>
        <end position="236"/>
    </location>
</feature>
<dbReference type="InterPro" id="IPR020846">
    <property type="entry name" value="MFS_dom"/>
</dbReference>
<feature type="transmembrane region" description="Helical" evidence="6">
    <location>
        <begin position="411"/>
        <end position="434"/>
    </location>
</feature>
<dbReference type="AlphaFoldDB" id="A0A9P6HTX2"/>
<feature type="transmembrane region" description="Helical" evidence="6">
    <location>
        <begin position="379"/>
        <end position="399"/>
    </location>
</feature>
<feature type="transmembrane region" description="Helical" evidence="6">
    <location>
        <begin position="446"/>
        <end position="467"/>
    </location>
</feature>
<feature type="transmembrane region" description="Helical" evidence="6">
    <location>
        <begin position="327"/>
        <end position="344"/>
    </location>
</feature>
<feature type="transmembrane region" description="Helical" evidence="6">
    <location>
        <begin position="351"/>
        <end position="373"/>
    </location>
</feature>
<feature type="transmembrane region" description="Helical" evidence="6">
    <location>
        <begin position="179"/>
        <end position="203"/>
    </location>
</feature>
<comment type="caution">
    <text evidence="8">The sequence shown here is derived from an EMBL/GenBank/DDBJ whole genome shotgun (WGS) entry which is preliminary data.</text>
</comment>
<dbReference type="Pfam" id="PF07690">
    <property type="entry name" value="MFS_1"/>
    <property type="match status" value="1"/>
</dbReference>
<keyword evidence="3 6" id="KW-0812">Transmembrane</keyword>
<dbReference type="InterPro" id="IPR011701">
    <property type="entry name" value="MFS"/>
</dbReference>
<dbReference type="Proteomes" id="UP000781932">
    <property type="component" value="Unassembled WGS sequence"/>
</dbReference>
<feature type="domain" description="Major facilitator superfamily (MFS) profile" evidence="7">
    <location>
        <begin position="53"/>
        <end position="474"/>
    </location>
</feature>
<proteinExistence type="predicted"/>
<accession>A0A9P6HTX2</accession>
<evidence type="ECO:0000256" key="6">
    <source>
        <dbReference type="SAM" id="Phobius"/>
    </source>
</evidence>
<evidence type="ECO:0000313" key="9">
    <source>
        <dbReference type="Proteomes" id="UP000781932"/>
    </source>
</evidence>
<keyword evidence="5 6" id="KW-0472">Membrane</keyword>
<dbReference type="FunFam" id="1.20.1250.20:FF:000057">
    <property type="entry name" value="MFS general substrate transporter"/>
    <property type="match status" value="1"/>
</dbReference>
<feature type="transmembrane region" description="Helical" evidence="6">
    <location>
        <begin position="89"/>
        <end position="108"/>
    </location>
</feature>
<dbReference type="GeneID" id="62167263"/>
<dbReference type="EMBL" id="JAATWM020000048">
    <property type="protein sequence ID" value="KAF9871058.1"/>
    <property type="molecule type" value="Genomic_DNA"/>
</dbReference>
<dbReference type="OrthoDB" id="2962993at2759"/>
<comment type="subcellular location">
    <subcellularLocation>
        <location evidence="1">Membrane</location>
        <topology evidence="1">Multi-pass membrane protein</topology>
    </subcellularLocation>
</comment>
<feature type="transmembrane region" description="Helical" evidence="6">
    <location>
        <begin position="120"/>
        <end position="138"/>
    </location>
</feature>
<dbReference type="PANTHER" id="PTHR43791:SF38">
    <property type="entry name" value="MAJOR FACILITATOR SUPERFAMILY (MFS) PROFILE DOMAIN-CONTAINING PROTEIN"/>
    <property type="match status" value="1"/>
</dbReference>
<organism evidence="8 9">
    <name type="scientific">Colletotrichum karsti</name>
    <dbReference type="NCBI Taxonomy" id="1095194"/>
    <lineage>
        <taxon>Eukaryota</taxon>
        <taxon>Fungi</taxon>
        <taxon>Dikarya</taxon>
        <taxon>Ascomycota</taxon>
        <taxon>Pezizomycotina</taxon>
        <taxon>Sordariomycetes</taxon>
        <taxon>Hypocreomycetidae</taxon>
        <taxon>Glomerellales</taxon>
        <taxon>Glomerellaceae</taxon>
        <taxon>Colletotrichum</taxon>
        <taxon>Colletotrichum boninense species complex</taxon>
    </lineage>
</organism>
<evidence type="ECO:0000259" key="7">
    <source>
        <dbReference type="PROSITE" id="PS50850"/>
    </source>
</evidence>
<evidence type="ECO:0000256" key="2">
    <source>
        <dbReference type="ARBA" id="ARBA00022448"/>
    </source>
</evidence>
<protein>
    <recommendedName>
        <fullName evidence="7">Major facilitator superfamily (MFS) profile domain-containing protein</fullName>
    </recommendedName>
</protein>
<reference evidence="8" key="1">
    <citation type="submission" date="2020-03" db="EMBL/GenBank/DDBJ databases">
        <authorList>
            <person name="He L."/>
        </authorList>
    </citation>
    <scope>NUCLEOTIDE SEQUENCE</scope>
    <source>
        <strain evidence="8">CkLH20</strain>
    </source>
</reference>
<dbReference type="GO" id="GO:0022857">
    <property type="term" value="F:transmembrane transporter activity"/>
    <property type="evidence" value="ECO:0007669"/>
    <property type="project" value="InterPro"/>
</dbReference>
<dbReference type="GO" id="GO:0016020">
    <property type="term" value="C:membrane"/>
    <property type="evidence" value="ECO:0007669"/>
    <property type="project" value="UniProtKB-SubCell"/>
</dbReference>
<evidence type="ECO:0000256" key="1">
    <source>
        <dbReference type="ARBA" id="ARBA00004141"/>
    </source>
</evidence>
<reference evidence="8" key="2">
    <citation type="submission" date="2020-11" db="EMBL/GenBank/DDBJ databases">
        <title>Whole genome sequencing of Colletotrichum sp.</title>
        <authorList>
            <person name="Li H."/>
        </authorList>
    </citation>
    <scope>NUCLEOTIDE SEQUENCE</scope>
    <source>
        <strain evidence="8">CkLH20</strain>
    </source>
</reference>
<dbReference type="InterPro" id="IPR036259">
    <property type="entry name" value="MFS_trans_sf"/>
</dbReference>
<evidence type="ECO:0000256" key="5">
    <source>
        <dbReference type="ARBA" id="ARBA00023136"/>
    </source>
</evidence>
<dbReference type="RefSeq" id="XP_038740519.1">
    <property type="nucleotide sequence ID" value="XM_038894189.1"/>
</dbReference>
<gene>
    <name evidence="8" type="ORF">CkaCkLH20_11475</name>
</gene>